<dbReference type="PROSITE" id="PS50011">
    <property type="entry name" value="PROTEIN_KINASE_DOM"/>
    <property type="match status" value="1"/>
</dbReference>
<dbReference type="GO" id="GO:0005886">
    <property type="term" value="C:plasma membrane"/>
    <property type="evidence" value="ECO:0007669"/>
    <property type="project" value="TreeGrafter"/>
</dbReference>
<dbReference type="OrthoDB" id="75710at2759"/>
<evidence type="ECO:0000256" key="2">
    <source>
        <dbReference type="ARBA" id="ARBA00022840"/>
    </source>
</evidence>
<sequence>MELGRGILSFLSNKRRKEREKLFLKNGSVLLEALIVSCNGRCDIPIRNFSAKELIKATKNFEERLFCYSGYKGYFEGRPIMTRYFGPFYDYTREYYYCINDIVYTSQMSHHKNVLKLLGCCLEFKVPALVYEYAGNYCLSNLLHDKSQNDISLSWKSRLRISKDIANTVVYLHSAFSTPIIYNNLAPCNVIIDQSGVAKLFDFSLSMPLPPGESQVKVDCVCGKNSILAPEYVMHGILTEKCDVYSFGFLLLQLVTGQKNTYSLDYEEIPVRPSDYVKERQLNEVVDPRILAEGGGIEQVQQLQDFVALASRCIQKKPEDRLEMIDVAKELRRIERYVHTTN</sequence>
<dbReference type="Pfam" id="PF07714">
    <property type="entry name" value="PK_Tyr_Ser-Thr"/>
    <property type="match status" value="1"/>
</dbReference>
<evidence type="ECO:0000259" key="3">
    <source>
        <dbReference type="PROSITE" id="PS50011"/>
    </source>
</evidence>
<organism evidence="4 5">
    <name type="scientific">Nyssa sinensis</name>
    <dbReference type="NCBI Taxonomy" id="561372"/>
    <lineage>
        <taxon>Eukaryota</taxon>
        <taxon>Viridiplantae</taxon>
        <taxon>Streptophyta</taxon>
        <taxon>Embryophyta</taxon>
        <taxon>Tracheophyta</taxon>
        <taxon>Spermatophyta</taxon>
        <taxon>Magnoliopsida</taxon>
        <taxon>eudicotyledons</taxon>
        <taxon>Gunneridae</taxon>
        <taxon>Pentapetalae</taxon>
        <taxon>asterids</taxon>
        <taxon>Cornales</taxon>
        <taxon>Nyssaceae</taxon>
        <taxon>Nyssa</taxon>
    </lineage>
</organism>
<evidence type="ECO:0000256" key="1">
    <source>
        <dbReference type="ARBA" id="ARBA00022741"/>
    </source>
</evidence>
<dbReference type="Gene3D" id="1.10.510.10">
    <property type="entry name" value="Transferase(Phosphotransferase) domain 1"/>
    <property type="match status" value="1"/>
</dbReference>
<feature type="domain" description="Protein kinase" evidence="3">
    <location>
        <begin position="1"/>
        <end position="338"/>
    </location>
</feature>
<dbReference type="PANTHER" id="PTHR27005">
    <property type="entry name" value="WALL-ASSOCIATED RECEPTOR KINASE-LIKE 21"/>
    <property type="match status" value="1"/>
</dbReference>
<dbReference type="Gene3D" id="3.30.200.20">
    <property type="entry name" value="Phosphorylase Kinase, domain 1"/>
    <property type="match status" value="1"/>
</dbReference>
<dbReference type="InterPro" id="IPR045274">
    <property type="entry name" value="WAK-like"/>
</dbReference>
<dbReference type="PANTHER" id="PTHR27005:SF466">
    <property type="entry name" value="NON-FUNCTIONAL PSEUDOKINASE ZED1-LIKE"/>
    <property type="match status" value="1"/>
</dbReference>
<gene>
    <name evidence="4" type="ORF">F0562_028791</name>
</gene>
<keyword evidence="5" id="KW-1185">Reference proteome</keyword>
<dbReference type="GO" id="GO:0005524">
    <property type="term" value="F:ATP binding"/>
    <property type="evidence" value="ECO:0007669"/>
    <property type="project" value="UniProtKB-KW"/>
</dbReference>
<evidence type="ECO:0000313" key="5">
    <source>
        <dbReference type="Proteomes" id="UP000325577"/>
    </source>
</evidence>
<keyword evidence="2" id="KW-0067">ATP-binding</keyword>
<dbReference type="GO" id="GO:0004674">
    <property type="term" value="F:protein serine/threonine kinase activity"/>
    <property type="evidence" value="ECO:0007669"/>
    <property type="project" value="TreeGrafter"/>
</dbReference>
<accession>A0A5J5AZ47</accession>
<dbReference type="InterPro" id="IPR001245">
    <property type="entry name" value="Ser-Thr/Tyr_kinase_cat_dom"/>
</dbReference>
<dbReference type="InterPro" id="IPR011009">
    <property type="entry name" value="Kinase-like_dom_sf"/>
</dbReference>
<reference evidence="4 5" key="1">
    <citation type="submission" date="2019-09" db="EMBL/GenBank/DDBJ databases">
        <title>A chromosome-level genome assembly of the Chinese tupelo Nyssa sinensis.</title>
        <authorList>
            <person name="Yang X."/>
            <person name="Kang M."/>
            <person name="Yang Y."/>
            <person name="Xiong H."/>
            <person name="Wang M."/>
            <person name="Zhang Z."/>
            <person name="Wang Z."/>
            <person name="Wu H."/>
            <person name="Ma T."/>
            <person name="Liu J."/>
            <person name="Xi Z."/>
        </authorList>
    </citation>
    <scope>NUCLEOTIDE SEQUENCE [LARGE SCALE GENOMIC DNA]</scope>
    <source>
        <strain evidence="4">J267</strain>
        <tissue evidence="4">Leaf</tissue>
    </source>
</reference>
<protein>
    <recommendedName>
        <fullName evidence="3">Protein kinase domain-containing protein</fullName>
    </recommendedName>
</protein>
<dbReference type="Proteomes" id="UP000325577">
    <property type="component" value="Linkage Group LG16"/>
</dbReference>
<proteinExistence type="predicted"/>
<dbReference type="GO" id="GO:0007166">
    <property type="term" value="P:cell surface receptor signaling pathway"/>
    <property type="evidence" value="ECO:0007669"/>
    <property type="project" value="InterPro"/>
</dbReference>
<dbReference type="AlphaFoldDB" id="A0A5J5AZ47"/>
<keyword evidence="1" id="KW-0547">Nucleotide-binding</keyword>
<dbReference type="SUPFAM" id="SSF56112">
    <property type="entry name" value="Protein kinase-like (PK-like)"/>
    <property type="match status" value="1"/>
</dbReference>
<name>A0A5J5AZ47_9ASTE</name>
<dbReference type="InterPro" id="IPR000719">
    <property type="entry name" value="Prot_kinase_dom"/>
</dbReference>
<evidence type="ECO:0000313" key="4">
    <source>
        <dbReference type="EMBL" id="KAA8536313.1"/>
    </source>
</evidence>
<dbReference type="EMBL" id="CM018039">
    <property type="protein sequence ID" value="KAA8536313.1"/>
    <property type="molecule type" value="Genomic_DNA"/>
</dbReference>